<dbReference type="HOGENOM" id="CLU_655716_0_0_1"/>
<sequence length="419" mass="46858">MAEPNAISNSLRIAVVILNNRCFETNSPLQVCRTVGKRLEITAQDYVQDLVECFSSPQGAHAYWRKRAQNAEQVVETLKAEIQRDHDMRALISDNSQAPASFELNNKPVQKDTGKRKKKATASPEFDISLVWKDIVTSQAALPQLLLCDLQLMELLFKHNQILNGQRPEAQVLPLLQRCIAAIGKILASALSNPIEIMLYQTAQRTSSLLPLLLLRSLPLIPSDTPRDDVERLLLSELFCNIVRPSVKSLHQIGLARAQCQLNSAFVLESQLPKFDPRPSLFELCQRTLEVTRNRVDCGPTLFTMAAAEASRELERLCRIAVEPHACKETGSISRIVLRDTIWYLCALISTGLSVDVDLDAASASSNSFVRSSILQSLCRLLRTRDNGLEFDAMEHRLLTKVLGEVLATEYTFDEPDSH</sequence>
<name>G4TBA8_SERID</name>
<protein>
    <submittedName>
        <fullName evidence="1">Uncharacterized protein</fullName>
    </submittedName>
</protein>
<dbReference type="EMBL" id="CAFZ01000036">
    <property type="protein sequence ID" value="CCA68608.1"/>
    <property type="molecule type" value="Genomic_DNA"/>
</dbReference>
<dbReference type="InParanoid" id="G4TBA8"/>
<evidence type="ECO:0000313" key="2">
    <source>
        <dbReference type="Proteomes" id="UP000007148"/>
    </source>
</evidence>
<dbReference type="Proteomes" id="UP000007148">
    <property type="component" value="Unassembled WGS sequence"/>
</dbReference>
<organism evidence="1 2">
    <name type="scientific">Serendipita indica (strain DSM 11827)</name>
    <name type="common">Root endophyte fungus</name>
    <name type="synonym">Piriformospora indica</name>
    <dbReference type="NCBI Taxonomy" id="1109443"/>
    <lineage>
        <taxon>Eukaryota</taxon>
        <taxon>Fungi</taxon>
        <taxon>Dikarya</taxon>
        <taxon>Basidiomycota</taxon>
        <taxon>Agaricomycotina</taxon>
        <taxon>Agaricomycetes</taxon>
        <taxon>Sebacinales</taxon>
        <taxon>Serendipitaceae</taxon>
        <taxon>Serendipita</taxon>
    </lineage>
</organism>
<evidence type="ECO:0000313" key="1">
    <source>
        <dbReference type="EMBL" id="CCA68608.1"/>
    </source>
</evidence>
<gene>
    <name evidence="1" type="ORF">PIIN_02472</name>
</gene>
<proteinExistence type="predicted"/>
<dbReference type="AlphaFoldDB" id="G4TBA8"/>
<accession>G4TBA8</accession>
<keyword evidence="2" id="KW-1185">Reference proteome</keyword>
<reference evidence="1 2" key="1">
    <citation type="journal article" date="2011" name="PLoS Pathog.">
        <title>Endophytic Life Strategies Decoded by Genome and Transcriptome Analyses of the Mutualistic Root Symbiont Piriformospora indica.</title>
        <authorList>
            <person name="Zuccaro A."/>
            <person name="Lahrmann U."/>
            <person name="Guldener U."/>
            <person name="Langen G."/>
            <person name="Pfiffi S."/>
            <person name="Biedenkopf D."/>
            <person name="Wong P."/>
            <person name="Samans B."/>
            <person name="Grimm C."/>
            <person name="Basiewicz M."/>
            <person name="Murat C."/>
            <person name="Martin F."/>
            <person name="Kogel K.H."/>
        </authorList>
    </citation>
    <scope>NUCLEOTIDE SEQUENCE [LARGE SCALE GENOMIC DNA]</scope>
    <source>
        <strain evidence="1 2">DSM 11827</strain>
    </source>
</reference>
<comment type="caution">
    <text evidence="1">The sequence shown here is derived from an EMBL/GenBank/DDBJ whole genome shotgun (WGS) entry which is preliminary data.</text>
</comment>